<name>A0AB72UGN3_9PROT</name>
<keyword evidence="1" id="KW-0812">Transmembrane</keyword>
<keyword evidence="1" id="KW-1133">Transmembrane helix</keyword>
<protein>
    <recommendedName>
        <fullName evidence="4">Cytochrome c oxidase subunit IV</fullName>
    </recommendedName>
</protein>
<dbReference type="Proteomes" id="UP000007127">
    <property type="component" value="Chromosome"/>
</dbReference>
<evidence type="ECO:0000313" key="2">
    <source>
        <dbReference type="EMBL" id="AJD53344.1"/>
    </source>
</evidence>
<proteinExistence type="predicted"/>
<dbReference type="KEGG" id="txi:TH3_16210"/>
<feature type="transmembrane region" description="Helical" evidence="1">
    <location>
        <begin position="60"/>
        <end position="85"/>
    </location>
</feature>
<organism evidence="2 3">
    <name type="scientific">Thalassospira xiamenensis M-5 = DSM 17429</name>
    <dbReference type="NCBI Taxonomy" id="1123366"/>
    <lineage>
        <taxon>Bacteria</taxon>
        <taxon>Pseudomonadati</taxon>
        <taxon>Pseudomonadota</taxon>
        <taxon>Alphaproteobacteria</taxon>
        <taxon>Rhodospirillales</taxon>
        <taxon>Thalassospiraceae</taxon>
        <taxon>Thalassospira</taxon>
    </lineage>
</organism>
<gene>
    <name evidence="2" type="ORF">TH3_16210</name>
</gene>
<reference evidence="2 3" key="1">
    <citation type="journal article" date="2012" name="J. Bacteriol.">
        <title>Genome sequence of Thalassospira xiamenensis type strain M-5.</title>
        <authorList>
            <person name="Lai Q."/>
            <person name="Shao Z."/>
        </authorList>
    </citation>
    <scope>NUCLEOTIDE SEQUENCE [LARGE SCALE GENOMIC DNA]</scope>
    <source>
        <strain evidence="2 3">M-5</strain>
    </source>
</reference>
<evidence type="ECO:0000256" key="1">
    <source>
        <dbReference type="SAM" id="Phobius"/>
    </source>
</evidence>
<evidence type="ECO:0000313" key="3">
    <source>
        <dbReference type="Proteomes" id="UP000007127"/>
    </source>
</evidence>
<dbReference type="AlphaFoldDB" id="A0AB72UGN3"/>
<evidence type="ECO:0008006" key="4">
    <source>
        <dbReference type="Google" id="ProtNLM"/>
    </source>
</evidence>
<feature type="transmembrane region" description="Helical" evidence="1">
    <location>
        <begin position="33"/>
        <end position="53"/>
    </location>
</feature>
<keyword evidence="1" id="KW-0472">Membrane</keyword>
<accession>A0AB72UGN3</accession>
<sequence>MDHHCTISAKSDDVVRNVGKSCDTQALSMRTAILVWLIATSTTILSLVLALVGEERTATMLGLVPATIIMAVGSFKAWLILRYYLGLGPSAAGWHGLFVAFLIVIFAGVLAAQGAVIFSSH</sequence>
<dbReference type="RefSeq" id="WP_007089823.1">
    <property type="nucleotide sequence ID" value="NZ_CP004388.1"/>
</dbReference>
<feature type="transmembrane region" description="Helical" evidence="1">
    <location>
        <begin position="97"/>
        <end position="118"/>
    </location>
</feature>
<dbReference type="EMBL" id="CP004388">
    <property type="protein sequence ID" value="AJD53344.1"/>
    <property type="molecule type" value="Genomic_DNA"/>
</dbReference>
<dbReference type="GeneID" id="31928914"/>